<keyword evidence="1" id="KW-0732">Signal</keyword>
<proteinExistence type="predicted"/>
<dbReference type="RefSeq" id="WP_248153069.1">
    <property type="nucleotide sequence ID" value="NZ_JALNMJ010000004.1"/>
</dbReference>
<dbReference type="InterPro" id="IPR007372">
    <property type="entry name" value="Lipid/polyisoprenoid-bd_YceI"/>
</dbReference>
<name>A0ABT0GSR7_9HYPH</name>
<keyword evidence="4" id="KW-1185">Reference proteome</keyword>
<feature type="signal peptide" evidence="1">
    <location>
        <begin position="1"/>
        <end position="24"/>
    </location>
</feature>
<gene>
    <name evidence="3" type="ORF">M0H32_08095</name>
</gene>
<sequence length="185" mass="19413">MALKFSVVVLTAALSAAAIHPAVATTWAVDRDQSQLGFEVKQGDALQKGIFGAWDATIDFDPDHPETAKISATVQPASASTGNQQFDGTLPGKDWFDVTAFPEAVFKSDGATLVEGNSYRASGTLTVKGLSHPVDLDFTLEIVGDIAKAKGMAIVNRLDYQIGTAMGPETVGNAVTVTLDLTATR</sequence>
<evidence type="ECO:0000313" key="4">
    <source>
        <dbReference type="Proteomes" id="UP001431221"/>
    </source>
</evidence>
<protein>
    <submittedName>
        <fullName evidence="3">YceI family protein</fullName>
    </submittedName>
</protein>
<dbReference type="PANTHER" id="PTHR34406">
    <property type="entry name" value="PROTEIN YCEI"/>
    <property type="match status" value="1"/>
</dbReference>
<dbReference type="Proteomes" id="UP001431221">
    <property type="component" value="Unassembled WGS sequence"/>
</dbReference>
<dbReference type="SUPFAM" id="SSF101874">
    <property type="entry name" value="YceI-like"/>
    <property type="match status" value="1"/>
</dbReference>
<dbReference type="SMART" id="SM00867">
    <property type="entry name" value="YceI"/>
    <property type="match status" value="1"/>
</dbReference>
<dbReference type="EMBL" id="JALNMJ010000004">
    <property type="protein sequence ID" value="MCK7612117.1"/>
    <property type="molecule type" value="Genomic_DNA"/>
</dbReference>
<feature type="domain" description="Lipid/polyisoprenoid-binding YceI-like" evidence="2">
    <location>
        <begin position="26"/>
        <end position="184"/>
    </location>
</feature>
<evidence type="ECO:0000313" key="3">
    <source>
        <dbReference type="EMBL" id="MCK7612117.1"/>
    </source>
</evidence>
<reference evidence="3" key="1">
    <citation type="submission" date="2022-04" db="EMBL/GenBank/DDBJ databases">
        <title>Roseibium sp. CAU 1639 isolated from mud.</title>
        <authorList>
            <person name="Kim W."/>
        </authorList>
    </citation>
    <scope>NUCLEOTIDE SEQUENCE</scope>
    <source>
        <strain evidence="3">CAU 1639</strain>
    </source>
</reference>
<evidence type="ECO:0000259" key="2">
    <source>
        <dbReference type="SMART" id="SM00867"/>
    </source>
</evidence>
<organism evidence="3 4">
    <name type="scientific">Roseibium sediminicola</name>
    <dbReference type="NCBI Taxonomy" id="2933272"/>
    <lineage>
        <taxon>Bacteria</taxon>
        <taxon>Pseudomonadati</taxon>
        <taxon>Pseudomonadota</taxon>
        <taxon>Alphaproteobacteria</taxon>
        <taxon>Hyphomicrobiales</taxon>
        <taxon>Stappiaceae</taxon>
        <taxon>Roseibium</taxon>
    </lineage>
</organism>
<accession>A0ABT0GSR7</accession>
<evidence type="ECO:0000256" key="1">
    <source>
        <dbReference type="SAM" id="SignalP"/>
    </source>
</evidence>
<feature type="chain" id="PRO_5047371141" evidence="1">
    <location>
        <begin position="25"/>
        <end position="185"/>
    </location>
</feature>
<comment type="caution">
    <text evidence="3">The sequence shown here is derived from an EMBL/GenBank/DDBJ whole genome shotgun (WGS) entry which is preliminary data.</text>
</comment>
<dbReference type="PANTHER" id="PTHR34406:SF1">
    <property type="entry name" value="PROTEIN YCEI"/>
    <property type="match status" value="1"/>
</dbReference>
<dbReference type="Gene3D" id="2.40.128.110">
    <property type="entry name" value="Lipid/polyisoprenoid-binding, YceI-like"/>
    <property type="match status" value="1"/>
</dbReference>
<dbReference type="InterPro" id="IPR036761">
    <property type="entry name" value="TTHA0802/YceI-like_sf"/>
</dbReference>
<dbReference type="Pfam" id="PF04264">
    <property type="entry name" value="YceI"/>
    <property type="match status" value="1"/>
</dbReference>